<dbReference type="Proteomes" id="UP000198862">
    <property type="component" value="Unassembled WGS sequence"/>
</dbReference>
<evidence type="ECO:0000256" key="4">
    <source>
        <dbReference type="SAM" id="SignalP"/>
    </source>
</evidence>
<dbReference type="GO" id="GO:0030968">
    <property type="term" value="P:endoplasmic reticulum unfolded protein response"/>
    <property type="evidence" value="ECO:0007669"/>
    <property type="project" value="TreeGrafter"/>
</dbReference>
<dbReference type="SMART" id="SM00028">
    <property type="entry name" value="TPR"/>
    <property type="match status" value="3"/>
</dbReference>
<dbReference type="STRING" id="1123010.SAMN02745724_02845"/>
<dbReference type="Pfam" id="PF13181">
    <property type="entry name" value="TPR_8"/>
    <property type="match status" value="1"/>
</dbReference>
<keyword evidence="1" id="KW-0677">Repeat</keyword>
<dbReference type="InterPro" id="IPR019734">
    <property type="entry name" value="TPR_rpt"/>
</dbReference>
<dbReference type="InterPro" id="IPR052346">
    <property type="entry name" value="O-mannosyl-transferase_TMTC"/>
</dbReference>
<reference evidence="5 6" key="1">
    <citation type="submission" date="2016-10" db="EMBL/GenBank/DDBJ databases">
        <authorList>
            <person name="de Groot N.N."/>
        </authorList>
    </citation>
    <scope>NUCLEOTIDE SEQUENCE [LARGE SCALE GENOMIC DNA]</scope>
    <source>
        <strain evidence="5 6">DSM 6059</strain>
    </source>
</reference>
<gene>
    <name evidence="5" type="ORF">SAMN02745724_02845</name>
</gene>
<dbReference type="Gene3D" id="1.25.40.10">
    <property type="entry name" value="Tetratricopeptide repeat domain"/>
    <property type="match status" value="2"/>
</dbReference>
<dbReference type="GO" id="GO:0000030">
    <property type="term" value="F:mannosyltransferase activity"/>
    <property type="evidence" value="ECO:0007669"/>
    <property type="project" value="TreeGrafter"/>
</dbReference>
<dbReference type="PANTHER" id="PTHR44227:SF3">
    <property type="entry name" value="PROTEIN O-MANNOSYL-TRANSFERASE TMTC4"/>
    <property type="match status" value="1"/>
</dbReference>
<evidence type="ECO:0000256" key="2">
    <source>
        <dbReference type="ARBA" id="ARBA00022803"/>
    </source>
</evidence>
<feature type="chain" id="PRO_5011463934" evidence="4">
    <location>
        <begin position="26"/>
        <end position="332"/>
    </location>
</feature>
<dbReference type="RefSeq" id="WP_091985132.1">
    <property type="nucleotide sequence ID" value="NZ_FOLO01000022.1"/>
</dbReference>
<proteinExistence type="predicted"/>
<feature type="repeat" description="TPR" evidence="3">
    <location>
        <begin position="203"/>
        <end position="236"/>
    </location>
</feature>
<dbReference type="EMBL" id="FOLO01000022">
    <property type="protein sequence ID" value="SFC89744.1"/>
    <property type="molecule type" value="Genomic_DNA"/>
</dbReference>
<evidence type="ECO:0000256" key="3">
    <source>
        <dbReference type="PROSITE-ProRule" id="PRU00339"/>
    </source>
</evidence>
<dbReference type="PROSITE" id="PS50005">
    <property type="entry name" value="TPR"/>
    <property type="match status" value="1"/>
</dbReference>
<protein>
    <submittedName>
        <fullName evidence="5">Tetratricopeptide repeat-containing protein</fullName>
    </submittedName>
</protein>
<dbReference type="PANTHER" id="PTHR44227">
    <property type="match status" value="1"/>
</dbReference>
<sequence length="332" mass="37997">MKIFNLKKLVLITFISGTLNLPIHASIGEGITAFENNNFEFAKVMLLKEADDSFKKYLYLAQIAVKNNQLDEAEKYIEIAEKMNPKSDEVQYFYGMIMGLQAKESSIFSKMGYVNKMHEAFRAAVEISPEKVDYRRRLMGFHLMAPSLMGGDIDEALKQAFAIKKLDVLSGASALIQVYAKLEDHEKLENVFNNALKLFSNEPELFYRRGMYFQQQKDYVKALKDLHKAADMTTSTTRQYESKFNALYQIGRISVISEGHFDEGEKALKQYIEGTEVTSSMIEKDWAKYRLANIFEAKGDKKAAIALYKEIVKQTKNSDLKSKGEKRIKKLS</sequence>
<evidence type="ECO:0000313" key="5">
    <source>
        <dbReference type="EMBL" id="SFC89744.1"/>
    </source>
</evidence>
<dbReference type="Pfam" id="PF13432">
    <property type="entry name" value="TPR_16"/>
    <property type="match status" value="1"/>
</dbReference>
<evidence type="ECO:0000313" key="6">
    <source>
        <dbReference type="Proteomes" id="UP000198862"/>
    </source>
</evidence>
<keyword evidence="4" id="KW-0732">Signal</keyword>
<dbReference type="GO" id="GO:0035269">
    <property type="term" value="P:protein O-linked glycosylation via mannose"/>
    <property type="evidence" value="ECO:0007669"/>
    <property type="project" value="TreeGrafter"/>
</dbReference>
<name>A0A1I1MWC7_9GAMM</name>
<organism evidence="5 6">
    <name type="scientific">Pseudoalteromonas denitrificans DSM 6059</name>
    <dbReference type="NCBI Taxonomy" id="1123010"/>
    <lineage>
        <taxon>Bacteria</taxon>
        <taxon>Pseudomonadati</taxon>
        <taxon>Pseudomonadota</taxon>
        <taxon>Gammaproteobacteria</taxon>
        <taxon>Alteromonadales</taxon>
        <taxon>Pseudoalteromonadaceae</taxon>
        <taxon>Pseudoalteromonas</taxon>
    </lineage>
</organism>
<evidence type="ECO:0000256" key="1">
    <source>
        <dbReference type="ARBA" id="ARBA00022737"/>
    </source>
</evidence>
<dbReference type="OrthoDB" id="192575at2"/>
<dbReference type="SUPFAM" id="SSF48452">
    <property type="entry name" value="TPR-like"/>
    <property type="match status" value="2"/>
</dbReference>
<keyword evidence="6" id="KW-1185">Reference proteome</keyword>
<dbReference type="InterPro" id="IPR011990">
    <property type="entry name" value="TPR-like_helical_dom_sf"/>
</dbReference>
<accession>A0A1I1MWC7</accession>
<feature type="signal peptide" evidence="4">
    <location>
        <begin position="1"/>
        <end position="25"/>
    </location>
</feature>
<keyword evidence="2 3" id="KW-0802">TPR repeat</keyword>
<dbReference type="AlphaFoldDB" id="A0A1I1MWC7"/>